<dbReference type="Proteomes" id="UP000095286">
    <property type="component" value="Unplaced"/>
</dbReference>
<accession>A0AC35TWY8</accession>
<name>A0AC35TWY8_9BILA</name>
<organism evidence="1 2">
    <name type="scientific">Rhabditophanes sp. KR3021</name>
    <dbReference type="NCBI Taxonomy" id="114890"/>
    <lineage>
        <taxon>Eukaryota</taxon>
        <taxon>Metazoa</taxon>
        <taxon>Ecdysozoa</taxon>
        <taxon>Nematoda</taxon>
        <taxon>Chromadorea</taxon>
        <taxon>Rhabditida</taxon>
        <taxon>Tylenchina</taxon>
        <taxon>Panagrolaimomorpha</taxon>
        <taxon>Strongyloidoidea</taxon>
        <taxon>Alloionematidae</taxon>
        <taxon>Rhabditophanes</taxon>
    </lineage>
</organism>
<evidence type="ECO:0000313" key="1">
    <source>
        <dbReference type="Proteomes" id="UP000095286"/>
    </source>
</evidence>
<reference evidence="2" key="1">
    <citation type="submission" date="2016-11" db="UniProtKB">
        <authorList>
            <consortium name="WormBaseParasite"/>
        </authorList>
    </citation>
    <scope>IDENTIFICATION</scope>
    <source>
        <strain evidence="2">KR3021</strain>
    </source>
</reference>
<protein>
    <submittedName>
        <fullName evidence="2">Origin recognition complex subunit 4</fullName>
    </submittedName>
</protein>
<proteinExistence type="predicted"/>
<evidence type="ECO:0000313" key="2">
    <source>
        <dbReference type="WBParaSite" id="RSKR_0000520900.1"/>
    </source>
</evidence>
<dbReference type="WBParaSite" id="RSKR_0000520900.1">
    <property type="protein sequence ID" value="RSKR_0000520900.1"/>
    <property type="gene ID" value="RSKR_0000520900"/>
</dbReference>
<sequence length="406" mass="47700">MVDFYQNNLNMLDRHLYGLEEQHHKLEVMIDRFLTSQKGHSCIMYGVAKSGKVTSIRRALHNARQTHPTEFNETWIDGLEEETVGGVLARINDGRRNDALPQIIVIKKFERFAQNENQIVLYELLNSTMTKPWLVLLVSNQCSAIGLLEKRVKSRIQADFIKFNQHWTSQDYYREFENILFNCLFGWNCKQLKRAGEKKELKERENEMRSFFEDGEVKGMVMALFKVTKSMFLLKSVVGRVISEFDYTNKEPFPYENKSYMDDLKIYLKESINSFQHPFEDSREELLKNLSLRQIVLLMCFVKVSRNQNNTHTLLYKNILDCFRRLGNTYEARFRNPKELDIFSEIDYLIERGLLYSPTKSKLGQLLYKQVELTVMQDAVEKCLKQHDTLSSGLSAWLEDSNSDVL</sequence>